<keyword evidence="2" id="KW-1185">Reference proteome</keyword>
<dbReference type="EMBL" id="RKHO01000001">
    <property type="protein sequence ID" value="ROR91044.1"/>
    <property type="molecule type" value="Genomic_DNA"/>
</dbReference>
<sequence>MTPTSLIDLALEVQRLPYRWPAPPDAASTERAGAGTCAGKHALLAQRLDALGISSVPLLVVGPLAPPLWPDLVAAAGGLVEVHECLTVLTSWAGPLIVDVTWHPAAVAAGLPGLDPDWDGHSDTPTAVTPHGPGWAVDRLHLRERKERLRGRLYGDGQRERRDQILAEIARRASEL</sequence>
<reference evidence="1 2" key="1">
    <citation type="submission" date="2018-11" db="EMBL/GenBank/DDBJ databases">
        <title>Sequencing the genomes of 1000 actinobacteria strains.</title>
        <authorList>
            <person name="Klenk H.-P."/>
        </authorList>
    </citation>
    <scope>NUCLEOTIDE SEQUENCE [LARGE SCALE GENOMIC DNA]</scope>
    <source>
        <strain evidence="1 2">DSM 12652</strain>
    </source>
</reference>
<dbReference type="AlphaFoldDB" id="A0A3N2CUZ6"/>
<comment type="caution">
    <text evidence="1">The sequence shown here is derived from an EMBL/GenBank/DDBJ whole genome shotgun (WGS) entry which is preliminary data.</text>
</comment>
<proteinExistence type="predicted"/>
<evidence type="ECO:0000313" key="1">
    <source>
        <dbReference type="EMBL" id="ROR91044.1"/>
    </source>
</evidence>
<dbReference type="RefSeq" id="WP_123390377.1">
    <property type="nucleotide sequence ID" value="NZ_RKHO01000001.1"/>
</dbReference>
<gene>
    <name evidence="1" type="ORF">EDD33_1904</name>
</gene>
<name>A0A3N2CUZ6_9ACTN</name>
<dbReference type="Proteomes" id="UP000281738">
    <property type="component" value="Unassembled WGS sequence"/>
</dbReference>
<accession>A0A3N2CUZ6</accession>
<evidence type="ECO:0000313" key="2">
    <source>
        <dbReference type="Proteomes" id="UP000281738"/>
    </source>
</evidence>
<evidence type="ECO:0008006" key="3">
    <source>
        <dbReference type="Google" id="ProtNLM"/>
    </source>
</evidence>
<organism evidence="1 2">
    <name type="scientific">Nocardioides aurantiacus</name>
    <dbReference type="NCBI Taxonomy" id="86796"/>
    <lineage>
        <taxon>Bacteria</taxon>
        <taxon>Bacillati</taxon>
        <taxon>Actinomycetota</taxon>
        <taxon>Actinomycetes</taxon>
        <taxon>Propionibacteriales</taxon>
        <taxon>Nocardioidaceae</taxon>
        <taxon>Nocardioides</taxon>
    </lineage>
</organism>
<protein>
    <recommendedName>
        <fullName evidence="3">Transglutaminase superfamily protein</fullName>
    </recommendedName>
</protein>